<reference evidence="1" key="1">
    <citation type="submission" date="2021-06" db="EMBL/GenBank/DDBJ databases">
        <title>Parelaphostrongylus tenuis whole genome reference sequence.</title>
        <authorList>
            <person name="Garwood T.J."/>
            <person name="Larsen P.A."/>
            <person name="Fountain-Jones N.M."/>
            <person name="Garbe J.R."/>
            <person name="Macchietto M.G."/>
            <person name="Kania S.A."/>
            <person name="Gerhold R.W."/>
            <person name="Richards J.E."/>
            <person name="Wolf T.M."/>
        </authorList>
    </citation>
    <scope>NUCLEOTIDE SEQUENCE</scope>
    <source>
        <strain evidence="1">MNPRO001-30</strain>
        <tissue evidence="1">Meninges</tissue>
    </source>
</reference>
<gene>
    <name evidence="1" type="ORF">KIN20_007142</name>
</gene>
<accession>A0AAD5QLR0</accession>
<protein>
    <submittedName>
        <fullName evidence="1">Uncharacterized protein</fullName>
    </submittedName>
</protein>
<comment type="caution">
    <text evidence="1">The sequence shown here is derived from an EMBL/GenBank/DDBJ whole genome shotgun (WGS) entry which is preliminary data.</text>
</comment>
<sequence>MRSFTVTGFSLPVIMVYNSDPEISAQFPSNATSFAGAQGFVSRLVMQAVSDIPESQARSALLEFIYFGST</sequence>
<evidence type="ECO:0000313" key="1">
    <source>
        <dbReference type="EMBL" id="KAJ1351176.1"/>
    </source>
</evidence>
<organism evidence="1 2">
    <name type="scientific">Parelaphostrongylus tenuis</name>
    <name type="common">Meningeal worm</name>
    <dbReference type="NCBI Taxonomy" id="148309"/>
    <lineage>
        <taxon>Eukaryota</taxon>
        <taxon>Metazoa</taxon>
        <taxon>Ecdysozoa</taxon>
        <taxon>Nematoda</taxon>
        <taxon>Chromadorea</taxon>
        <taxon>Rhabditida</taxon>
        <taxon>Rhabditina</taxon>
        <taxon>Rhabditomorpha</taxon>
        <taxon>Strongyloidea</taxon>
        <taxon>Metastrongylidae</taxon>
        <taxon>Parelaphostrongylus</taxon>
    </lineage>
</organism>
<dbReference type="Proteomes" id="UP001196413">
    <property type="component" value="Unassembled WGS sequence"/>
</dbReference>
<name>A0AAD5QLR0_PARTN</name>
<evidence type="ECO:0000313" key="2">
    <source>
        <dbReference type="Proteomes" id="UP001196413"/>
    </source>
</evidence>
<dbReference type="EMBL" id="JAHQIW010001021">
    <property type="protein sequence ID" value="KAJ1351176.1"/>
    <property type="molecule type" value="Genomic_DNA"/>
</dbReference>
<dbReference type="AlphaFoldDB" id="A0AAD5QLR0"/>
<keyword evidence="2" id="KW-1185">Reference proteome</keyword>
<proteinExistence type="predicted"/>